<dbReference type="InterPro" id="IPR022907">
    <property type="entry name" value="VapC_family"/>
</dbReference>
<evidence type="ECO:0000256" key="2">
    <source>
        <dbReference type="ARBA" id="ARBA00022722"/>
    </source>
</evidence>
<keyword evidence="1 6" id="KW-1277">Toxin-antitoxin system</keyword>
<dbReference type="EMBL" id="AONC01000012">
    <property type="protein sequence ID" value="EXJ16323.1"/>
    <property type="molecule type" value="Genomic_DNA"/>
</dbReference>
<keyword evidence="3 6" id="KW-0479">Metal-binding</keyword>
<dbReference type="EC" id="3.1.-.-" evidence="6"/>
<dbReference type="RefSeq" id="WP_043749922.1">
    <property type="nucleotide sequence ID" value="NZ_AONC01000012.1"/>
</dbReference>
<dbReference type="Proteomes" id="UP000019460">
    <property type="component" value="Unassembled WGS sequence"/>
</dbReference>
<comment type="cofactor">
    <cofactor evidence="6">
        <name>Mg(2+)</name>
        <dbReference type="ChEBI" id="CHEBI:18420"/>
    </cofactor>
</comment>
<feature type="domain" description="PIN" evidence="7">
    <location>
        <begin position="2"/>
        <end position="118"/>
    </location>
</feature>
<evidence type="ECO:0000256" key="3">
    <source>
        <dbReference type="ARBA" id="ARBA00022723"/>
    </source>
</evidence>
<dbReference type="OrthoDB" id="9811788at2"/>
<accession>W9V9S3</accession>
<feature type="binding site" evidence="6">
    <location>
        <position position="5"/>
    </location>
    <ligand>
        <name>Mg(2+)</name>
        <dbReference type="ChEBI" id="CHEBI:18420"/>
    </ligand>
</feature>
<dbReference type="InterPro" id="IPR029060">
    <property type="entry name" value="PIN-like_dom_sf"/>
</dbReference>
<dbReference type="CDD" id="cd18760">
    <property type="entry name" value="PIN_MtVapC3-like"/>
    <property type="match status" value="1"/>
</dbReference>
<dbReference type="Pfam" id="PF01850">
    <property type="entry name" value="PIN"/>
    <property type="match status" value="1"/>
</dbReference>
<evidence type="ECO:0000256" key="5">
    <source>
        <dbReference type="ARBA" id="ARBA00022842"/>
    </source>
</evidence>
<comment type="function">
    <text evidence="6">Toxic component of a toxin-antitoxin (TA) system. An RNase.</text>
</comment>
<evidence type="ECO:0000313" key="8">
    <source>
        <dbReference type="EMBL" id="EXJ16323.1"/>
    </source>
</evidence>
<protein>
    <recommendedName>
        <fullName evidence="6">Ribonuclease VapC</fullName>
        <shortName evidence="6">RNase VapC</shortName>
        <ecNumber evidence="6">3.1.-.-</ecNumber>
    </recommendedName>
    <alternativeName>
        <fullName evidence="6">Toxin VapC</fullName>
    </alternativeName>
</protein>
<dbReference type="eggNOG" id="COG1487">
    <property type="taxonomic scope" value="Bacteria"/>
</dbReference>
<feature type="binding site" evidence="6">
    <location>
        <position position="96"/>
    </location>
    <ligand>
        <name>Mg(2+)</name>
        <dbReference type="ChEBI" id="CHEBI:18420"/>
    </ligand>
</feature>
<keyword evidence="5 6" id="KW-0460">Magnesium</keyword>
<organism evidence="8 9">
    <name type="scientific">Imhoffiella purpurea</name>
    <dbReference type="NCBI Taxonomy" id="1249627"/>
    <lineage>
        <taxon>Bacteria</taxon>
        <taxon>Pseudomonadati</taxon>
        <taxon>Pseudomonadota</taxon>
        <taxon>Gammaproteobacteria</taxon>
        <taxon>Chromatiales</taxon>
        <taxon>Chromatiaceae</taxon>
        <taxon>Imhoffiella</taxon>
    </lineage>
</organism>
<dbReference type="STRING" id="1249627.D779_0257"/>
<dbReference type="InterPro" id="IPR051749">
    <property type="entry name" value="PINc/VapC_TA_RNase"/>
</dbReference>
<dbReference type="GO" id="GO:0090729">
    <property type="term" value="F:toxin activity"/>
    <property type="evidence" value="ECO:0007669"/>
    <property type="project" value="UniProtKB-KW"/>
</dbReference>
<dbReference type="GO" id="GO:0000287">
    <property type="term" value="F:magnesium ion binding"/>
    <property type="evidence" value="ECO:0007669"/>
    <property type="project" value="UniProtKB-UniRule"/>
</dbReference>
<evidence type="ECO:0000256" key="4">
    <source>
        <dbReference type="ARBA" id="ARBA00022801"/>
    </source>
</evidence>
<dbReference type="GO" id="GO:0016787">
    <property type="term" value="F:hydrolase activity"/>
    <property type="evidence" value="ECO:0007669"/>
    <property type="project" value="UniProtKB-KW"/>
</dbReference>
<dbReference type="GO" id="GO:0004540">
    <property type="term" value="F:RNA nuclease activity"/>
    <property type="evidence" value="ECO:0007669"/>
    <property type="project" value="InterPro"/>
</dbReference>
<keyword evidence="6" id="KW-0800">Toxin</keyword>
<dbReference type="AlphaFoldDB" id="W9V9S3"/>
<keyword evidence="4 6" id="KW-0378">Hydrolase</keyword>
<proteinExistence type="inferred from homology"/>
<gene>
    <name evidence="6" type="primary">vapC</name>
    <name evidence="8" type="ORF">D779_0257</name>
</gene>
<dbReference type="HAMAP" id="MF_00265">
    <property type="entry name" value="VapC_Nob1"/>
    <property type="match status" value="1"/>
</dbReference>
<sequence>MMVVDSSVWIDYFNGQPTPQTRYLRDRAERSQIVVGDLILCEVLQGFRRDRDVRTARELLLGFQYRELVGQQVALEAAGHYRTLRTKGVTARKTIDMLIATFCLRNNFALLHADRDFDPIEAHLGLQVIRT</sequence>
<dbReference type="PANTHER" id="PTHR42740:SF1">
    <property type="entry name" value="RIBONUCLEASE VAPC3"/>
    <property type="match status" value="1"/>
</dbReference>
<reference evidence="8 9" key="1">
    <citation type="submission" date="2012-11" db="EMBL/GenBank/DDBJ databases">
        <title>Genome assembly of Thiorhodococcus sp. AK35.</title>
        <authorList>
            <person name="Nupur N."/>
            <person name="Khatri I."/>
            <person name="Subramanian S."/>
            <person name="Pinnaka A."/>
        </authorList>
    </citation>
    <scope>NUCLEOTIDE SEQUENCE [LARGE SCALE GENOMIC DNA]</scope>
    <source>
        <strain evidence="8 9">AK35</strain>
    </source>
</reference>
<evidence type="ECO:0000259" key="7">
    <source>
        <dbReference type="Pfam" id="PF01850"/>
    </source>
</evidence>
<dbReference type="SUPFAM" id="SSF88723">
    <property type="entry name" value="PIN domain-like"/>
    <property type="match status" value="1"/>
</dbReference>
<keyword evidence="2 6" id="KW-0540">Nuclease</keyword>
<comment type="caution">
    <text evidence="8">The sequence shown here is derived from an EMBL/GenBank/DDBJ whole genome shotgun (WGS) entry which is preliminary data.</text>
</comment>
<comment type="similarity">
    <text evidence="6">Belongs to the PINc/VapC protein family.</text>
</comment>
<dbReference type="InterPro" id="IPR002716">
    <property type="entry name" value="PIN_dom"/>
</dbReference>
<evidence type="ECO:0000256" key="1">
    <source>
        <dbReference type="ARBA" id="ARBA00022649"/>
    </source>
</evidence>
<evidence type="ECO:0000256" key="6">
    <source>
        <dbReference type="HAMAP-Rule" id="MF_00265"/>
    </source>
</evidence>
<dbReference type="Gene3D" id="3.40.50.1010">
    <property type="entry name" value="5'-nuclease"/>
    <property type="match status" value="1"/>
</dbReference>
<name>W9V9S3_9GAMM</name>
<dbReference type="PANTHER" id="PTHR42740">
    <property type="entry name" value="RIBONUCLEASE VAPC3"/>
    <property type="match status" value="1"/>
</dbReference>
<evidence type="ECO:0000313" key="9">
    <source>
        <dbReference type="Proteomes" id="UP000019460"/>
    </source>
</evidence>
<keyword evidence="9" id="KW-1185">Reference proteome</keyword>